<dbReference type="Proteomes" id="UP001219355">
    <property type="component" value="Chromosome 1"/>
</dbReference>
<evidence type="ECO:0000256" key="5">
    <source>
        <dbReference type="ARBA" id="ARBA00023242"/>
    </source>
</evidence>
<dbReference type="SUPFAM" id="SSF47113">
    <property type="entry name" value="Histone-fold"/>
    <property type="match status" value="2"/>
</dbReference>
<feature type="region of interest" description="Disordered" evidence="7">
    <location>
        <begin position="1"/>
        <end position="45"/>
    </location>
</feature>
<keyword evidence="9" id="KW-1185">Reference proteome</keyword>
<dbReference type="PANTHER" id="PTHR11380:SF16">
    <property type="entry name" value="TRANSCRIPTION INITIATION PROTEIN SPT3 HOMOLOG"/>
    <property type="match status" value="1"/>
</dbReference>
<dbReference type="GO" id="GO:0046982">
    <property type="term" value="F:protein heterodimerization activity"/>
    <property type="evidence" value="ECO:0007669"/>
    <property type="project" value="InterPro"/>
</dbReference>
<accession>A0AAF0DAH7</accession>
<dbReference type="GO" id="GO:0000124">
    <property type="term" value="C:SAGA complex"/>
    <property type="evidence" value="ECO:0007669"/>
    <property type="project" value="UniProtKB-ARBA"/>
</dbReference>
<name>A0AAF0DAH7_9EURO</name>
<dbReference type="GO" id="GO:0005634">
    <property type="term" value="C:nucleus"/>
    <property type="evidence" value="ECO:0007669"/>
    <property type="project" value="UniProtKB-SubCell"/>
</dbReference>
<evidence type="ECO:0000256" key="7">
    <source>
        <dbReference type="SAM" id="MobiDB-lite"/>
    </source>
</evidence>
<protein>
    <submittedName>
        <fullName evidence="8">Uncharacterized protein</fullName>
    </submittedName>
</protein>
<keyword evidence="5" id="KW-0539">Nucleus</keyword>
<feature type="compositionally biased region" description="Basic and acidic residues" evidence="7">
    <location>
        <begin position="290"/>
        <end position="309"/>
    </location>
</feature>
<feature type="compositionally biased region" description="Polar residues" evidence="7">
    <location>
        <begin position="1"/>
        <end position="24"/>
    </location>
</feature>
<gene>
    <name evidence="8" type="ORF">PRK78_000328</name>
</gene>
<sequence>MWNPPVNRQDSYSTAEPLGSQQLPNPDKSRAMDLEHSGKTDEDHEIDGCISNEQFMANAIRKMMFVSGETAEPSVETTTLIEEIVRQQVIEILSRSTTLAARRGVRSISTDDLFFLIRHDKAKVSRLKTFLSWKDVRKNVKDSDDKGGGDAADFGAGDDPLAGAAQDVAAKPKTKRAKIGLPWDLNNLYPVQVPEREDEEDEEEEEQNYATLQRLANADERTKNMTREEYVFWSDCRQASFTFRKAKRFREWAGFGIVTDFKPNDDIVDILGFLTFEIVQTLTEEALKVKEQEDRGKKGHGGSEEGGEKSKKRKRETGLFDPPEEGRVPIEPKHVHEAFRKLQATSNRAVAMLLHGGRAPIRTPLRLI</sequence>
<dbReference type="InterPro" id="IPR009072">
    <property type="entry name" value="Histone-fold"/>
</dbReference>
<keyword evidence="2" id="KW-0805">Transcription regulation</keyword>
<evidence type="ECO:0000256" key="2">
    <source>
        <dbReference type="ARBA" id="ARBA00023015"/>
    </source>
</evidence>
<evidence type="ECO:0000313" key="8">
    <source>
        <dbReference type="EMBL" id="WEW54901.1"/>
    </source>
</evidence>
<proteinExistence type="inferred from homology"/>
<evidence type="ECO:0000256" key="3">
    <source>
        <dbReference type="ARBA" id="ARBA00023159"/>
    </source>
</evidence>
<dbReference type="GO" id="GO:0003712">
    <property type="term" value="F:transcription coregulator activity"/>
    <property type="evidence" value="ECO:0007669"/>
    <property type="project" value="TreeGrafter"/>
</dbReference>
<evidence type="ECO:0000256" key="1">
    <source>
        <dbReference type="ARBA" id="ARBA00004123"/>
    </source>
</evidence>
<comment type="subcellular location">
    <subcellularLocation>
        <location evidence="1">Nucleus</location>
    </subcellularLocation>
</comment>
<dbReference type="GO" id="GO:0006366">
    <property type="term" value="P:transcription by RNA polymerase II"/>
    <property type="evidence" value="ECO:0007669"/>
    <property type="project" value="InterPro"/>
</dbReference>
<dbReference type="GO" id="GO:0006357">
    <property type="term" value="P:regulation of transcription by RNA polymerase II"/>
    <property type="evidence" value="ECO:0007669"/>
    <property type="project" value="UniProtKB-ARBA"/>
</dbReference>
<dbReference type="FunFam" id="1.10.20.10:FF:000023">
    <property type="entry name" value="transcription initiation protein SPT3 homolog"/>
    <property type="match status" value="1"/>
</dbReference>
<dbReference type="AlphaFoldDB" id="A0AAF0DAH7"/>
<organism evidence="8 9">
    <name type="scientific">Emydomyces testavorans</name>
    <dbReference type="NCBI Taxonomy" id="2070801"/>
    <lineage>
        <taxon>Eukaryota</taxon>
        <taxon>Fungi</taxon>
        <taxon>Dikarya</taxon>
        <taxon>Ascomycota</taxon>
        <taxon>Pezizomycotina</taxon>
        <taxon>Eurotiomycetes</taxon>
        <taxon>Eurotiomycetidae</taxon>
        <taxon>Onygenales</taxon>
        <taxon>Nannizziopsiaceae</taxon>
        <taxon>Emydomyces</taxon>
    </lineage>
</organism>
<dbReference type="Pfam" id="PF02269">
    <property type="entry name" value="TFIID-18kDa"/>
    <property type="match status" value="1"/>
</dbReference>
<dbReference type="InterPro" id="IPR003195">
    <property type="entry name" value="TFIID_TAF13"/>
</dbReference>
<feature type="compositionally biased region" description="Basic and acidic residues" evidence="7">
    <location>
        <begin position="27"/>
        <end position="42"/>
    </location>
</feature>
<evidence type="ECO:0000256" key="4">
    <source>
        <dbReference type="ARBA" id="ARBA00023163"/>
    </source>
</evidence>
<dbReference type="EMBL" id="CP120627">
    <property type="protein sequence ID" value="WEW54901.1"/>
    <property type="molecule type" value="Genomic_DNA"/>
</dbReference>
<keyword evidence="3" id="KW-0010">Activator</keyword>
<keyword evidence="4" id="KW-0804">Transcription</keyword>
<feature type="region of interest" description="Disordered" evidence="7">
    <location>
        <begin position="290"/>
        <end position="330"/>
    </location>
</feature>
<reference evidence="8" key="1">
    <citation type="submission" date="2023-03" db="EMBL/GenBank/DDBJ databases">
        <title>Emydomyces testavorans Genome Sequence.</title>
        <authorList>
            <person name="Hoyer L."/>
        </authorList>
    </citation>
    <scope>NUCLEOTIDE SEQUENCE</scope>
    <source>
        <strain evidence="8">16-2883</strain>
    </source>
</reference>
<comment type="similarity">
    <text evidence="6">Belongs to the SPT3 family.</text>
</comment>
<evidence type="ECO:0000256" key="6">
    <source>
        <dbReference type="ARBA" id="ARBA00061274"/>
    </source>
</evidence>
<dbReference type="Gene3D" id="1.10.20.10">
    <property type="entry name" value="Histone, subunit A"/>
    <property type="match status" value="1"/>
</dbReference>
<dbReference type="PANTHER" id="PTHR11380">
    <property type="entry name" value="TRANSCRIPTION INITIATION FACTOR TFIID/SUPT3-RELATED"/>
    <property type="match status" value="1"/>
</dbReference>
<evidence type="ECO:0000313" key="9">
    <source>
        <dbReference type="Proteomes" id="UP001219355"/>
    </source>
</evidence>
<dbReference type="CDD" id="cd22926">
    <property type="entry name" value="HFD_SPT3"/>
    <property type="match status" value="1"/>
</dbReference>